<comment type="caution">
    <text evidence="1">The sequence shown here is derived from an EMBL/GenBank/DDBJ whole genome shotgun (WGS) entry which is preliminary data.</text>
</comment>
<keyword evidence="2" id="KW-1185">Reference proteome</keyword>
<protein>
    <submittedName>
        <fullName evidence="1">Uncharacterized protein</fullName>
    </submittedName>
</protein>
<dbReference type="AlphaFoldDB" id="A0ABD3XKB0"/>
<reference evidence="1 2" key="1">
    <citation type="submission" date="2024-11" db="EMBL/GenBank/DDBJ databases">
        <title>Chromosome-level genome assembly of the freshwater bivalve Anodonta woodiana.</title>
        <authorList>
            <person name="Chen X."/>
        </authorList>
    </citation>
    <scope>NUCLEOTIDE SEQUENCE [LARGE SCALE GENOMIC DNA]</scope>
    <source>
        <strain evidence="1">MN2024</strain>
        <tissue evidence="1">Gills</tissue>
    </source>
</reference>
<accession>A0ABD3XKB0</accession>
<gene>
    <name evidence="1" type="ORF">ACJMK2_026527</name>
</gene>
<sequence>MLLSSFCSERLSKIDTSIKKHKDDLDEMVQKDSSQGRYLTVISSERGKFKTAIELDVEQGSEAPLTIIAKNELQHSLRLYSVKGNDAIDGYLNPVNACSVEFD</sequence>
<name>A0ABD3XKB0_SINWO</name>
<dbReference type="Proteomes" id="UP001634394">
    <property type="component" value="Unassembled WGS sequence"/>
</dbReference>
<proteinExistence type="predicted"/>
<dbReference type="EMBL" id="JBJQND010000002">
    <property type="protein sequence ID" value="KAL3886542.1"/>
    <property type="molecule type" value="Genomic_DNA"/>
</dbReference>
<organism evidence="1 2">
    <name type="scientific">Sinanodonta woodiana</name>
    <name type="common">Chinese pond mussel</name>
    <name type="synonym">Anodonta woodiana</name>
    <dbReference type="NCBI Taxonomy" id="1069815"/>
    <lineage>
        <taxon>Eukaryota</taxon>
        <taxon>Metazoa</taxon>
        <taxon>Spiralia</taxon>
        <taxon>Lophotrochozoa</taxon>
        <taxon>Mollusca</taxon>
        <taxon>Bivalvia</taxon>
        <taxon>Autobranchia</taxon>
        <taxon>Heteroconchia</taxon>
        <taxon>Palaeoheterodonta</taxon>
        <taxon>Unionida</taxon>
        <taxon>Unionoidea</taxon>
        <taxon>Unionidae</taxon>
        <taxon>Unioninae</taxon>
        <taxon>Sinanodonta</taxon>
    </lineage>
</organism>
<evidence type="ECO:0000313" key="1">
    <source>
        <dbReference type="EMBL" id="KAL3886542.1"/>
    </source>
</evidence>
<evidence type="ECO:0000313" key="2">
    <source>
        <dbReference type="Proteomes" id="UP001634394"/>
    </source>
</evidence>